<keyword evidence="1" id="KW-1133">Transmembrane helix</keyword>
<feature type="transmembrane region" description="Helical" evidence="1">
    <location>
        <begin position="6"/>
        <end position="39"/>
    </location>
</feature>
<evidence type="ECO:0008006" key="4">
    <source>
        <dbReference type="Google" id="ProtNLM"/>
    </source>
</evidence>
<dbReference type="EMBL" id="JAIHOM010000019">
    <property type="protein sequence ID" value="MCW6035716.1"/>
    <property type="molecule type" value="Genomic_DNA"/>
</dbReference>
<reference evidence="2 3" key="1">
    <citation type="submission" date="2021-08" db="EMBL/GenBank/DDBJ databases">
        <title>Draft genome sequence of Spirulina subsalsa with high tolerance to salinity and hype-accumulation of phycocyanin.</title>
        <authorList>
            <person name="Pei H."/>
            <person name="Jiang L."/>
        </authorList>
    </citation>
    <scope>NUCLEOTIDE SEQUENCE [LARGE SCALE GENOMIC DNA]</scope>
    <source>
        <strain evidence="2 3">FACHB-351</strain>
    </source>
</reference>
<sequence length="407" mass="44919">MKKAQWLIIILSLALLILAVFQPSFAILGGLVLVCILSFQYPRTAFILLLIYLPFAGTITYQVLSGNVGSTFLKDFLYFPALIGLINVHRKETNPVSIPKPLRWSITILFCFSLLTLITVNLAQQILPGDQDGIPILMGLIGLKTWIGYIPLIGVGSLLLRQVKDLHFFSRLFVILALICSGLAIIQYGLLTTGICEGTRGLVGQDLFKATLEAKCFVGGTVAFNPEHNIIRLPGTFTSPWHWSWFLISSAFMVAASAWCDPNKYWKKISFLTLTFLTLSSIISGQDLAIKLVPTISILSYFVVHPDWKQNPKNVQGFGIFAVVFIVVSSIILSTEFVTDQFNWVLTQNPGFLGNGLGSATNAARIFGPTELMETFYPKILFEVGVLGLLSFLGVVVTLSWVVFQQG</sequence>
<comment type="caution">
    <text evidence="2">The sequence shown here is derived from an EMBL/GenBank/DDBJ whole genome shotgun (WGS) entry which is preliminary data.</text>
</comment>
<evidence type="ECO:0000256" key="1">
    <source>
        <dbReference type="SAM" id="Phobius"/>
    </source>
</evidence>
<dbReference type="Proteomes" id="UP001526426">
    <property type="component" value="Unassembled WGS sequence"/>
</dbReference>
<feature type="transmembrane region" description="Helical" evidence="1">
    <location>
        <begin position="315"/>
        <end position="333"/>
    </location>
</feature>
<name>A0ABT3L2I2_9CYAN</name>
<feature type="transmembrane region" description="Helical" evidence="1">
    <location>
        <begin position="46"/>
        <end position="64"/>
    </location>
</feature>
<evidence type="ECO:0000313" key="3">
    <source>
        <dbReference type="Proteomes" id="UP001526426"/>
    </source>
</evidence>
<evidence type="ECO:0000313" key="2">
    <source>
        <dbReference type="EMBL" id="MCW6035716.1"/>
    </source>
</evidence>
<feature type="transmembrane region" description="Helical" evidence="1">
    <location>
        <begin position="172"/>
        <end position="191"/>
    </location>
</feature>
<gene>
    <name evidence="2" type="ORF">K4A83_05440</name>
</gene>
<feature type="transmembrane region" description="Helical" evidence="1">
    <location>
        <begin position="101"/>
        <end position="124"/>
    </location>
</feature>
<dbReference type="RefSeq" id="WP_265263431.1">
    <property type="nucleotide sequence ID" value="NZ_JAIHOM010000019.1"/>
</dbReference>
<accession>A0ABT3L2I2</accession>
<feature type="transmembrane region" description="Helical" evidence="1">
    <location>
        <begin position="242"/>
        <end position="260"/>
    </location>
</feature>
<feature type="transmembrane region" description="Helical" evidence="1">
    <location>
        <begin position="380"/>
        <end position="404"/>
    </location>
</feature>
<keyword evidence="3" id="KW-1185">Reference proteome</keyword>
<keyword evidence="1" id="KW-0472">Membrane</keyword>
<protein>
    <recommendedName>
        <fullName evidence="4">O-antigen polymerase</fullName>
    </recommendedName>
</protein>
<feature type="transmembrane region" description="Helical" evidence="1">
    <location>
        <begin position="136"/>
        <end position="160"/>
    </location>
</feature>
<proteinExistence type="predicted"/>
<keyword evidence="1" id="KW-0812">Transmembrane</keyword>
<organism evidence="2 3">
    <name type="scientific">Spirulina subsalsa FACHB-351</name>
    <dbReference type="NCBI Taxonomy" id="234711"/>
    <lineage>
        <taxon>Bacteria</taxon>
        <taxon>Bacillati</taxon>
        <taxon>Cyanobacteriota</taxon>
        <taxon>Cyanophyceae</taxon>
        <taxon>Spirulinales</taxon>
        <taxon>Spirulinaceae</taxon>
        <taxon>Spirulina</taxon>
    </lineage>
</organism>